<feature type="binding site" evidence="6">
    <location>
        <position position="274"/>
    </location>
    <ligand>
        <name>substrate</name>
    </ligand>
</feature>
<sequence length="320" mass="34360">MSSTNLPHQSEELERLRALLPGWVKTSKTMCQAGKVASYIPELSKAPADALGIHVIDFSGNSVTAGDCGLSFTMQSISKVFTLLLALIDRGPEIVFDKVGMEPTGDNFNSMLKLELVQPSIPFNPLINAGAIAISSLIGGDGPEEKSERVLRFFRRLAGNPELAYDLDVYRSEALSADLNRSMAYFLKDKGVLKGKVDDVLDVYFRHCSIAVTCSDLSRMALVLANDGTDPLSGEVLIPRRYVQIAKTFMVTCGMYNASGQFAIEVGLPAKSGVAGGILTLVPGRYGIGIVGPSLNPKGNSIAGVHLLETLSQSLDWSLF</sequence>
<evidence type="ECO:0000256" key="3">
    <source>
        <dbReference type="ARBA" id="ARBA00012918"/>
    </source>
</evidence>
<proteinExistence type="inferred from homology"/>
<gene>
    <name evidence="6" type="primary">glsA</name>
    <name evidence="7" type="ORF">PAT3040_01036</name>
</gene>
<comment type="similarity">
    <text evidence="1 6">Belongs to the glutaminase family.</text>
</comment>
<dbReference type="EMBL" id="BDQX01000051">
    <property type="protein sequence ID" value="GBG06509.1"/>
    <property type="molecule type" value="Genomic_DNA"/>
</dbReference>
<evidence type="ECO:0000256" key="2">
    <source>
        <dbReference type="ARBA" id="ARBA00011881"/>
    </source>
</evidence>
<dbReference type="GO" id="GO:0004359">
    <property type="term" value="F:glutaminase activity"/>
    <property type="evidence" value="ECO:0007669"/>
    <property type="project" value="UniProtKB-UniRule"/>
</dbReference>
<name>A0A2R5ELI8_9BACL</name>
<dbReference type="GO" id="GO:0006543">
    <property type="term" value="P:L-glutamine catabolic process"/>
    <property type="evidence" value="ECO:0007669"/>
    <property type="project" value="TreeGrafter"/>
</dbReference>
<dbReference type="NCBIfam" id="TIGR03814">
    <property type="entry name" value="Gln_ase"/>
    <property type="match status" value="1"/>
</dbReference>
<feature type="binding site" evidence="6">
    <location>
        <position position="256"/>
    </location>
    <ligand>
        <name>substrate</name>
    </ligand>
</feature>
<dbReference type="AlphaFoldDB" id="A0A2R5ELI8"/>
<feature type="binding site" evidence="6">
    <location>
        <position position="180"/>
    </location>
    <ligand>
        <name>substrate</name>
    </ligand>
</feature>
<comment type="caution">
    <text evidence="7">The sequence shown here is derived from an EMBL/GenBank/DDBJ whole genome shotgun (WGS) entry which is preliminary data.</text>
</comment>
<dbReference type="SUPFAM" id="SSF56601">
    <property type="entry name" value="beta-lactamase/transpeptidase-like"/>
    <property type="match status" value="1"/>
</dbReference>
<dbReference type="RefSeq" id="WP_108991800.1">
    <property type="nucleotide sequence ID" value="NZ_BDQX01000051.1"/>
</dbReference>
<evidence type="ECO:0000256" key="1">
    <source>
        <dbReference type="ARBA" id="ARBA00011076"/>
    </source>
</evidence>
<keyword evidence="8" id="KW-1185">Reference proteome</keyword>
<accession>A0A2R5ELI8</accession>
<feature type="binding site" evidence="6">
    <location>
        <position position="128"/>
    </location>
    <ligand>
        <name>substrate</name>
    </ligand>
</feature>
<feature type="binding site" evidence="6">
    <location>
        <position position="173"/>
    </location>
    <ligand>
        <name>substrate</name>
    </ligand>
</feature>
<evidence type="ECO:0000256" key="6">
    <source>
        <dbReference type="HAMAP-Rule" id="MF_00313"/>
    </source>
</evidence>
<dbReference type="EC" id="3.5.1.2" evidence="3 6"/>
<dbReference type="PANTHER" id="PTHR12544:SF29">
    <property type="entry name" value="GLUTAMINASE"/>
    <property type="match status" value="1"/>
</dbReference>
<evidence type="ECO:0000256" key="4">
    <source>
        <dbReference type="ARBA" id="ARBA00022801"/>
    </source>
</evidence>
<dbReference type="HAMAP" id="MF_00313">
    <property type="entry name" value="Glutaminase"/>
    <property type="match status" value="1"/>
</dbReference>
<feature type="binding site" evidence="6">
    <location>
        <position position="204"/>
    </location>
    <ligand>
        <name>substrate</name>
    </ligand>
</feature>
<dbReference type="Proteomes" id="UP000245202">
    <property type="component" value="Unassembled WGS sequence"/>
</dbReference>
<dbReference type="PANTHER" id="PTHR12544">
    <property type="entry name" value="GLUTAMINASE"/>
    <property type="match status" value="1"/>
</dbReference>
<comment type="catalytic activity">
    <reaction evidence="5 6">
        <text>L-glutamine + H2O = L-glutamate + NH4(+)</text>
        <dbReference type="Rhea" id="RHEA:15889"/>
        <dbReference type="ChEBI" id="CHEBI:15377"/>
        <dbReference type="ChEBI" id="CHEBI:28938"/>
        <dbReference type="ChEBI" id="CHEBI:29985"/>
        <dbReference type="ChEBI" id="CHEBI:58359"/>
        <dbReference type="EC" id="3.5.1.2"/>
    </reaction>
</comment>
<evidence type="ECO:0000313" key="7">
    <source>
        <dbReference type="EMBL" id="GBG06509.1"/>
    </source>
</evidence>
<keyword evidence="4 6" id="KW-0378">Hydrolase</keyword>
<dbReference type="Pfam" id="PF04960">
    <property type="entry name" value="Glutaminase"/>
    <property type="match status" value="1"/>
</dbReference>
<dbReference type="InterPro" id="IPR012338">
    <property type="entry name" value="Beta-lactam/transpept-like"/>
</dbReference>
<dbReference type="GO" id="GO:0006537">
    <property type="term" value="P:glutamate biosynthetic process"/>
    <property type="evidence" value="ECO:0007669"/>
    <property type="project" value="TreeGrafter"/>
</dbReference>
<dbReference type="FunFam" id="3.40.710.10:FF:000005">
    <property type="entry name" value="Glutaminase"/>
    <property type="match status" value="1"/>
</dbReference>
<reference evidence="7 8" key="1">
    <citation type="submission" date="2017-08" db="EMBL/GenBank/DDBJ databases">
        <title>Substantial Increase in Enzyme Production by Combined Drug-Resistance Mutations in Paenibacillus agaridevorans.</title>
        <authorList>
            <person name="Tanaka Y."/>
            <person name="Funane K."/>
            <person name="Hosaka T."/>
            <person name="Shiwa Y."/>
            <person name="Fujita N."/>
            <person name="Miyazaki T."/>
            <person name="Yoshikawa H."/>
            <person name="Murakami K."/>
            <person name="Kasahara K."/>
            <person name="Inaoka T."/>
            <person name="Hiraga Y."/>
            <person name="Ochi K."/>
        </authorList>
    </citation>
    <scope>NUCLEOTIDE SEQUENCE [LARGE SCALE GENOMIC DNA]</scope>
    <source>
        <strain evidence="7 8">T-3040</strain>
    </source>
</reference>
<feature type="binding site" evidence="6">
    <location>
        <position position="76"/>
    </location>
    <ligand>
        <name>substrate</name>
    </ligand>
</feature>
<organism evidence="7 8">
    <name type="scientific">Paenibacillus agaridevorans</name>
    <dbReference type="NCBI Taxonomy" id="171404"/>
    <lineage>
        <taxon>Bacteria</taxon>
        <taxon>Bacillati</taxon>
        <taxon>Bacillota</taxon>
        <taxon>Bacilli</taxon>
        <taxon>Bacillales</taxon>
        <taxon>Paenibacillaceae</taxon>
        <taxon>Paenibacillus</taxon>
    </lineage>
</organism>
<dbReference type="InterPro" id="IPR015868">
    <property type="entry name" value="Glutaminase"/>
</dbReference>
<evidence type="ECO:0000256" key="5">
    <source>
        <dbReference type="ARBA" id="ARBA00049534"/>
    </source>
</evidence>
<evidence type="ECO:0000313" key="8">
    <source>
        <dbReference type="Proteomes" id="UP000245202"/>
    </source>
</evidence>
<keyword evidence="6" id="KW-0007">Acetylation</keyword>
<comment type="subunit">
    <text evidence="2 6">Homotetramer.</text>
</comment>
<protein>
    <recommendedName>
        <fullName evidence="3 6">Glutaminase</fullName>
        <ecNumber evidence="3 6">3.5.1.2</ecNumber>
    </recommendedName>
</protein>
<dbReference type="Gene3D" id="3.40.710.10">
    <property type="entry name" value="DD-peptidase/beta-lactamase superfamily"/>
    <property type="match status" value="1"/>
</dbReference>